<evidence type="ECO:0000313" key="2">
    <source>
        <dbReference type="EMBL" id="NBG94363.1"/>
    </source>
</evidence>
<organism evidence="2 3">
    <name type="scientific">Pyruvatibacter mobilis</name>
    <dbReference type="NCBI Taxonomy" id="1712261"/>
    <lineage>
        <taxon>Bacteria</taxon>
        <taxon>Pseudomonadati</taxon>
        <taxon>Pseudomonadota</taxon>
        <taxon>Alphaproteobacteria</taxon>
        <taxon>Hyphomicrobiales</taxon>
        <taxon>Parvibaculaceae</taxon>
        <taxon>Pyruvatibacter</taxon>
    </lineage>
</organism>
<dbReference type="GeneID" id="300656420"/>
<evidence type="ECO:0000313" key="3">
    <source>
        <dbReference type="Proteomes" id="UP000470384"/>
    </source>
</evidence>
<reference evidence="2 3" key="1">
    <citation type="journal article" date="2016" name="Int. J. Syst. Evol. Microbiol.">
        <title>Pyruvatibacter mobilis gen. nov., sp. nov., a marine bacterium from the culture broth of Picochlorum sp. 122.</title>
        <authorList>
            <person name="Wang G."/>
            <person name="Tang M."/>
            <person name="Wu H."/>
            <person name="Dai S."/>
            <person name="Li T."/>
            <person name="Chen C."/>
            <person name="He H."/>
            <person name="Fan J."/>
            <person name="Xiang W."/>
            <person name="Li X."/>
        </authorList>
    </citation>
    <scope>NUCLEOTIDE SEQUENCE [LARGE SCALE GENOMIC DNA]</scope>
    <source>
        <strain evidence="2 3">GYP-11</strain>
    </source>
</reference>
<sequence length="316" mass="32620">MPAAKPLLEITRTCKARLTGTTAAALGAASLMVLAGSIAAPTEALAAVGPCTSPTVAFVKDVQGKEDSVRIARNGAEGALGVFSPLCTGDVIKLGSSADRVVIAVAGAAGPRELRGPSSHTVGDAETGSQSVSEIIEGRLMPLGDRMVAQGLGRSAEEFGFALLDLEAESAQIKAGFRPLWVGWMGGQAPFELLVLDPEDRIFASTTLSDTSTTLSARDILPGRYSIVVKDSFGRTKQTFFDAVDAAPPVPAVEAPTWMGADTAAMFSAFCVASEDPFTWSYEAAQILNQASDNGLDREAAIALLASGDTAALCPL</sequence>
<keyword evidence="3" id="KW-1185">Reference proteome</keyword>
<proteinExistence type="predicted"/>
<dbReference type="AlphaFoldDB" id="A0A845Q752"/>
<dbReference type="RefSeq" id="WP_160586475.1">
    <property type="nucleotide sequence ID" value="NZ_BMHN01000001.1"/>
</dbReference>
<dbReference type="EMBL" id="WXYQ01000001">
    <property type="protein sequence ID" value="NBG94363.1"/>
    <property type="molecule type" value="Genomic_DNA"/>
</dbReference>
<evidence type="ECO:0000256" key="1">
    <source>
        <dbReference type="SAM" id="SignalP"/>
    </source>
</evidence>
<dbReference type="OrthoDB" id="8440562at2"/>
<accession>A0A845Q752</accession>
<protein>
    <submittedName>
        <fullName evidence="2">Uncharacterized protein</fullName>
    </submittedName>
</protein>
<feature type="signal peptide" evidence="1">
    <location>
        <begin position="1"/>
        <end position="46"/>
    </location>
</feature>
<comment type="caution">
    <text evidence="2">The sequence shown here is derived from an EMBL/GenBank/DDBJ whole genome shotgun (WGS) entry which is preliminary data.</text>
</comment>
<gene>
    <name evidence="2" type="ORF">GTQ45_01295</name>
</gene>
<feature type="chain" id="PRO_5032666640" evidence="1">
    <location>
        <begin position="47"/>
        <end position="316"/>
    </location>
</feature>
<dbReference type="Proteomes" id="UP000470384">
    <property type="component" value="Unassembled WGS sequence"/>
</dbReference>
<name>A0A845Q752_9HYPH</name>
<keyword evidence="1" id="KW-0732">Signal</keyword>